<keyword evidence="2" id="KW-1003">Cell membrane</keyword>
<dbReference type="Proteomes" id="UP000316388">
    <property type="component" value="Unassembled WGS sequence"/>
</dbReference>
<proteinExistence type="predicted"/>
<evidence type="ECO:0000256" key="4">
    <source>
        <dbReference type="ARBA" id="ARBA00022989"/>
    </source>
</evidence>
<dbReference type="Pfam" id="PF06146">
    <property type="entry name" value="PsiE"/>
    <property type="match status" value="1"/>
</dbReference>
<evidence type="ECO:0000313" key="10">
    <source>
        <dbReference type="Proteomes" id="UP000316388"/>
    </source>
</evidence>
<evidence type="ECO:0000313" key="8">
    <source>
        <dbReference type="EMBL" id="TSE34392.1"/>
    </source>
</evidence>
<dbReference type="OrthoDB" id="598027at2"/>
<sequence>MSTPHAPESRRHPAAPTLRERWPMMTLYERFEQVVVIVLSAVIAVIVVTSLVQLIREVFMLLVLDAFNPLDHKMFQTVFGMIMTVLIAMEFKHSIVRVVMGQDSIVQVKTVVLIALIALSRKFVILDPETSPAKVAALSGAALALGIVYWLMRERDQRALDAERAAAAAQGDRHAP</sequence>
<keyword evidence="5 6" id="KW-0472">Membrane</keyword>
<dbReference type="InterPro" id="IPR020948">
    <property type="entry name" value="P_starv_induced_PsiE-like"/>
</dbReference>
<keyword evidence="9" id="KW-1185">Reference proteome</keyword>
<keyword evidence="4 6" id="KW-1133">Transmembrane helix</keyword>
<gene>
    <name evidence="7" type="ORF">A9O67_02430</name>
    <name evidence="8" type="ORF">Tfont_02683</name>
</gene>
<dbReference type="EMBL" id="VJOO01000046">
    <property type="protein sequence ID" value="TSE34392.1"/>
    <property type="molecule type" value="Genomic_DNA"/>
</dbReference>
<accession>A0A1A6DW49</accession>
<evidence type="ECO:0000256" key="1">
    <source>
        <dbReference type="ARBA" id="ARBA00004651"/>
    </source>
</evidence>
<dbReference type="GO" id="GO:0005886">
    <property type="term" value="C:plasma membrane"/>
    <property type="evidence" value="ECO:0007669"/>
    <property type="project" value="UniProtKB-SubCell"/>
</dbReference>
<feature type="transmembrane region" description="Helical" evidence="6">
    <location>
        <begin position="75"/>
        <end position="92"/>
    </location>
</feature>
<protein>
    <submittedName>
        <fullName evidence="8">Phosphate-starvation-inducible E</fullName>
    </submittedName>
</protein>
<dbReference type="Proteomes" id="UP000091969">
    <property type="component" value="Unassembled WGS sequence"/>
</dbReference>
<evidence type="ECO:0000256" key="6">
    <source>
        <dbReference type="SAM" id="Phobius"/>
    </source>
</evidence>
<comment type="subcellular location">
    <subcellularLocation>
        <location evidence="1">Cell membrane</location>
        <topology evidence="1">Multi-pass membrane protein</topology>
    </subcellularLocation>
</comment>
<dbReference type="AlphaFoldDB" id="A0A1A6DW49"/>
<feature type="transmembrane region" description="Helical" evidence="6">
    <location>
        <begin position="34"/>
        <end position="55"/>
    </location>
</feature>
<comment type="caution">
    <text evidence="7">The sequence shown here is derived from an EMBL/GenBank/DDBJ whole genome shotgun (WGS) entry which is preliminary data.</text>
</comment>
<feature type="transmembrane region" description="Helical" evidence="6">
    <location>
        <begin position="104"/>
        <end position="123"/>
    </location>
</feature>
<name>A0A1A6DW49_9BURK</name>
<evidence type="ECO:0000313" key="9">
    <source>
        <dbReference type="Proteomes" id="UP000091969"/>
    </source>
</evidence>
<keyword evidence="3 6" id="KW-0812">Transmembrane</keyword>
<evidence type="ECO:0000256" key="3">
    <source>
        <dbReference type="ARBA" id="ARBA00022692"/>
    </source>
</evidence>
<dbReference type="STRING" id="1101373.A9O67_02430"/>
<organism evidence="7 9">
    <name type="scientific">Tepidimonas fonticaldi</name>
    <dbReference type="NCBI Taxonomy" id="1101373"/>
    <lineage>
        <taxon>Bacteria</taxon>
        <taxon>Pseudomonadati</taxon>
        <taxon>Pseudomonadota</taxon>
        <taxon>Betaproteobacteria</taxon>
        <taxon>Burkholderiales</taxon>
        <taxon>Tepidimonas</taxon>
    </lineage>
</organism>
<reference evidence="8 10" key="2">
    <citation type="submission" date="2019-07" db="EMBL/GenBank/DDBJ databases">
        <title>Tepidimonas fonticaldi AT-A2 draft genome.</title>
        <authorList>
            <person name="Da Costa M.S."/>
            <person name="Froufe H.J.C."/>
            <person name="Egas C."/>
            <person name="Albuquerque L."/>
        </authorList>
    </citation>
    <scope>NUCLEOTIDE SEQUENCE [LARGE SCALE GENOMIC DNA]</scope>
    <source>
        <strain evidence="8 10">AT-A2</strain>
    </source>
</reference>
<evidence type="ECO:0000313" key="7">
    <source>
        <dbReference type="EMBL" id="OBS31073.1"/>
    </source>
</evidence>
<dbReference type="EMBL" id="LZDH01000045">
    <property type="protein sequence ID" value="OBS31073.1"/>
    <property type="molecule type" value="Genomic_DNA"/>
</dbReference>
<reference evidence="7 9" key="1">
    <citation type="submission" date="2016-06" db="EMBL/GenBank/DDBJ databases">
        <title>Genome sequence of Tepidimonas fonticaldi PL17.</title>
        <authorList>
            <person name="Pinnaka A.K."/>
        </authorList>
    </citation>
    <scope>NUCLEOTIDE SEQUENCE [LARGE SCALE GENOMIC DNA]</scope>
    <source>
        <strain evidence="7 9">PL17</strain>
    </source>
</reference>
<evidence type="ECO:0000256" key="5">
    <source>
        <dbReference type="ARBA" id="ARBA00023136"/>
    </source>
</evidence>
<feature type="transmembrane region" description="Helical" evidence="6">
    <location>
        <begin position="135"/>
        <end position="152"/>
    </location>
</feature>
<evidence type="ECO:0000256" key="2">
    <source>
        <dbReference type="ARBA" id="ARBA00022475"/>
    </source>
</evidence>